<accession>A0AAN8TJJ1</accession>
<dbReference type="InterPro" id="IPR025452">
    <property type="entry name" value="DUF4218"/>
</dbReference>
<dbReference type="AlphaFoldDB" id="A0AAN8TJJ1"/>
<reference evidence="2 3" key="1">
    <citation type="submission" date="2024-02" db="EMBL/GenBank/DDBJ databases">
        <title>de novo genome assembly of Solanum bulbocastanum strain 11H21.</title>
        <authorList>
            <person name="Hosaka A.J."/>
        </authorList>
    </citation>
    <scope>NUCLEOTIDE SEQUENCE [LARGE SCALE GENOMIC DNA]</scope>
    <source>
        <tissue evidence="2">Young leaves</tissue>
    </source>
</reference>
<feature type="domain" description="DUF4218" evidence="1">
    <location>
        <begin position="122"/>
        <end position="185"/>
    </location>
</feature>
<gene>
    <name evidence="2" type="ORF">RDI58_014727</name>
</gene>
<keyword evidence="3" id="KW-1185">Reference proteome</keyword>
<dbReference type="Proteomes" id="UP001371456">
    <property type="component" value="Unassembled WGS sequence"/>
</dbReference>
<protein>
    <recommendedName>
        <fullName evidence="1">DUF4218 domain-containing protein</fullName>
    </recommendedName>
</protein>
<dbReference type="EMBL" id="JBANQN010000006">
    <property type="protein sequence ID" value="KAK6786202.1"/>
    <property type="molecule type" value="Genomic_DNA"/>
</dbReference>
<dbReference type="PANTHER" id="PTHR48258">
    <property type="entry name" value="DUF4218 DOMAIN-CONTAINING PROTEIN-RELATED"/>
    <property type="match status" value="1"/>
</dbReference>
<organism evidence="2 3">
    <name type="scientific">Solanum bulbocastanum</name>
    <name type="common">Wild potato</name>
    <dbReference type="NCBI Taxonomy" id="147425"/>
    <lineage>
        <taxon>Eukaryota</taxon>
        <taxon>Viridiplantae</taxon>
        <taxon>Streptophyta</taxon>
        <taxon>Embryophyta</taxon>
        <taxon>Tracheophyta</taxon>
        <taxon>Spermatophyta</taxon>
        <taxon>Magnoliopsida</taxon>
        <taxon>eudicotyledons</taxon>
        <taxon>Gunneridae</taxon>
        <taxon>Pentapetalae</taxon>
        <taxon>asterids</taxon>
        <taxon>lamiids</taxon>
        <taxon>Solanales</taxon>
        <taxon>Solanaceae</taxon>
        <taxon>Solanoideae</taxon>
        <taxon>Solaneae</taxon>
        <taxon>Solanum</taxon>
    </lineage>
</organism>
<comment type="caution">
    <text evidence="2">The sequence shown here is derived from an EMBL/GenBank/DDBJ whole genome shotgun (WGS) entry which is preliminary data.</text>
</comment>
<dbReference type="PANTHER" id="PTHR48258:SF4">
    <property type="entry name" value="DUF4216 DOMAIN-CONTAINING PROTEIN"/>
    <property type="match status" value="1"/>
</dbReference>
<dbReference type="Pfam" id="PF13960">
    <property type="entry name" value="DUF4218"/>
    <property type="match status" value="1"/>
</dbReference>
<name>A0AAN8TJJ1_SOLBU</name>
<evidence type="ECO:0000259" key="1">
    <source>
        <dbReference type="Pfam" id="PF13960"/>
    </source>
</evidence>
<evidence type="ECO:0000313" key="2">
    <source>
        <dbReference type="EMBL" id="KAK6786202.1"/>
    </source>
</evidence>
<sequence>MDVTGKTKDNVKARLNLPEHCRRSELHIQESANNKLLKPKASYSFTMEQKRKICEWVKSLKMPDGYASNLGKRADIERGILHGMKSHDCHVFMEQLLPIAFCGLPENIWKPMAEISLFFKDLCSSTLRVENLVWMAKNIVVISNKLEKILPPRFFDMMEHLPIHLVHEALLGGPVQYRWMYPFERPNRHDDTGNILQYNHYQSSTNRVRVQKSVHCANLPKRRKNQQSFMSC</sequence>
<evidence type="ECO:0000313" key="3">
    <source>
        <dbReference type="Proteomes" id="UP001371456"/>
    </source>
</evidence>
<proteinExistence type="predicted"/>